<evidence type="ECO:0000313" key="4">
    <source>
        <dbReference type="Proteomes" id="UP000053902"/>
    </source>
</evidence>
<feature type="coiled-coil region" evidence="1">
    <location>
        <begin position="156"/>
        <end position="183"/>
    </location>
</feature>
<evidence type="ECO:0000259" key="2">
    <source>
        <dbReference type="PROSITE" id="PS50035"/>
    </source>
</evidence>
<dbReference type="RefSeq" id="WP_037022440.1">
    <property type="nucleotide sequence ID" value="NZ_CCSF01000001.1"/>
</dbReference>
<dbReference type="CDD" id="cd00138">
    <property type="entry name" value="PLDc_SF"/>
    <property type="match status" value="1"/>
</dbReference>
<dbReference type="GO" id="GO:0006793">
    <property type="term" value="P:phosphorus metabolic process"/>
    <property type="evidence" value="ECO:0007669"/>
    <property type="project" value="UniProtKB-ARBA"/>
</dbReference>
<protein>
    <submittedName>
        <fullName evidence="3">Phospholipase D/transphosphatidylase</fullName>
    </submittedName>
</protein>
<gene>
    <name evidence="3" type="ORF">BN1079_00793</name>
</gene>
<reference evidence="3 4" key="1">
    <citation type="submission" date="2014-07" db="EMBL/GenBank/DDBJ databases">
        <authorList>
            <person name="Urmite Genomes Urmite Genomes"/>
        </authorList>
    </citation>
    <scope>NUCLEOTIDE SEQUENCE [LARGE SCALE GENOMIC DNA]</scope>
    <source>
        <strain evidence="3 4">20_BN</strain>
    </source>
</reference>
<dbReference type="InterPro" id="IPR001736">
    <property type="entry name" value="PLipase_D/transphosphatidylase"/>
</dbReference>
<dbReference type="InterPro" id="IPR025202">
    <property type="entry name" value="PLD-like_dom"/>
</dbReference>
<dbReference type="GO" id="GO:0003824">
    <property type="term" value="F:catalytic activity"/>
    <property type="evidence" value="ECO:0007669"/>
    <property type="project" value="InterPro"/>
</dbReference>
<sequence>MKFFANKVNGGFLRNVLPQPEIEVDWVKAAIAYGSDWSTLIENCIKNRRRLDIWMRYDHTVPVAPPLLRKLLNSTSQNVFCYLIPDVLHAKVIWWKGYGVYVGSANLTDRAWNSNIEFGVFLPENDLERSGEISEIESFFAALEGCDAAFDLTEDVIQEQERLSALRSKREEALNKEAEALRKVKKWDGPAGVVTRERANERQKNSFVQEWRNGLAILKTIADIAPQYRPSWLNEDVPAPWQADQFLHAYYYNEVVDGPRHPYDDYYAKHKGDPASATKSALRWWSKLPSPPSNEDENCHFRAPLIRDRLSPSGLNAMTVDQFAEVCLANHSTMDHVRRMTNEELGVPESEDLGSNERAEAFARLLWSKRNAQGESVVELLRFVLDGGPKDELPSRVYDAARSPSRKFPHLGPNQLAELAGWARPEMCPPRNGRTSKGLKALGYNVKV</sequence>
<dbReference type="OrthoDB" id="7790352at2"/>
<feature type="domain" description="PLD phosphodiesterase" evidence="2">
    <location>
        <begin position="84"/>
        <end position="111"/>
    </location>
</feature>
<dbReference type="EMBL" id="CCSF01000001">
    <property type="protein sequence ID" value="CDZ93501.1"/>
    <property type="molecule type" value="Genomic_DNA"/>
</dbReference>
<keyword evidence="1" id="KW-0175">Coiled coil</keyword>
<dbReference type="PROSITE" id="PS50035">
    <property type="entry name" value="PLD"/>
    <property type="match status" value="1"/>
</dbReference>
<dbReference type="HOGENOM" id="CLU_049446_0_0_6"/>
<evidence type="ECO:0000256" key="1">
    <source>
        <dbReference type="SAM" id="Coils"/>
    </source>
</evidence>
<dbReference type="AlphaFoldDB" id="A0A078LUF8"/>
<proteinExistence type="predicted"/>
<accession>A0A078LUF8</accession>
<dbReference type="Pfam" id="PF13091">
    <property type="entry name" value="PLDc_2"/>
    <property type="match status" value="1"/>
</dbReference>
<name>A0A078LUF8_9PSED</name>
<dbReference type="Gene3D" id="3.30.870.10">
    <property type="entry name" value="Endonuclease Chain A"/>
    <property type="match status" value="1"/>
</dbReference>
<dbReference type="SUPFAM" id="SSF56024">
    <property type="entry name" value="Phospholipase D/nuclease"/>
    <property type="match status" value="1"/>
</dbReference>
<evidence type="ECO:0000313" key="3">
    <source>
        <dbReference type="EMBL" id="CDZ93501.1"/>
    </source>
</evidence>
<keyword evidence="4" id="KW-1185">Reference proteome</keyword>
<dbReference type="eggNOG" id="COG1502">
    <property type="taxonomic scope" value="Bacteria"/>
</dbReference>
<dbReference type="Proteomes" id="UP000053902">
    <property type="component" value="Unassembled WGS sequence"/>
</dbReference>
<organism evidence="3 4">
    <name type="scientific">Pseudomonas saudiphocaensis</name>
    <dbReference type="NCBI Taxonomy" id="1499686"/>
    <lineage>
        <taxon>Bacteria</taxon>
        <taxon>Pseudomonadati</taxon>
        <taxon>Pseudomonadota</taxon>
        <taxon>Gammaproteobacteria</taxon>
        <taxon>Pseudomonadales</taxon>
        <taxon>Pseudomonadaceae</taxon>
        <taxon>Pseudomonas</taxon>
    </lineage>
</organism>
<dbReference type="STRING" id="1499686.BN1079_00793"/>